<dbReference type="RefSeq" id="WP_177320183.1">
    <property type="nucleotide sequence ID" value="NZ_FONV01000036.1"/>
</dbReference>
<dbReference type="GO" id="GO:0005975">
    <property type="term" value="P:carbohydrate metabolic process"/>
    <property type="evidence" value="ECO:0007669"/>
    <property type="project" value="UniProtKB-ARBA"/>
</dbReference>
<evidence type="ECO:0000313" key="2">
    <source>
        <dbReference type="Proteomes" id="UP000199645"/>
    </source>
</evidence>
<evidence type="ECO:0000313" key="1">
    <source>
        <dbReference type="EMBL" id="SFF96871.1"/>
    </source>
</evidence>
<keyword evidence="2" id="KW-1185">Reference proteome</keyword>
<dbReference type="AlphaFoldDB" id="A0A1I2N650"/>
<dbReference type="InterPro" id="IPR013783">
    <property type="entry name" value="Ig-like_fold"/>
</dbReference>
<reference evidence="1 2" key="1">
    <citation type="submission" date="2016-10" db="EMBL/GenBank/DDBJ databases">
        <authorList>
            <person name="de Groot N.N."/>
        </authorList>
    </citation>
    <scope>NUCLEOTIDE SEQUENCE [LARGE SCALE GENOMIC DNA]</scope>
    <source>
        <strain evidence="1 2">DSM 43019</strain>
    </source>
</reference>
<dbReference type="EMBL" id="FONV01000036">
    <property type="protein sequence ID" value="SFF96871.1"/>
    <property type="molecule type" value="Genomic_DNA"/>
</dbReference>
<protein>
    <recommendedName>
        <fullName evidence="3">Ig-like domain (Group 3)</fullName>
    </recommendedName>
</protein>
<feature type="non-terminal residue" evidence="1">
    <location>
        <position position="1"/>
    </location>
</feature>
<evidence type="ECO:0008006" key="3">
    <source>
        <dbReference type="Google" id="ProtNLM"/>
    </source>
</evidence>
<dbReference type="STRING" id="35752.SAMN05421541_13640"/>
<organism evidence="1 2">
    <name type="scientific">Actinoplanes philippinensis</name>
    <dbReference type="NCBI Taxonomy" id="35752"/>
    <lineage>
        <taxon>Bacteria</taxon>
        <taxon>Bacillati</taxon>
        <taxon>Actinomycetota</taxon>
        <taxon>Actinomycetes</taxon>
        <taxon>Micromonosporales</taxon>
        <taxon>Micromonosporaceae</taxon>
        <taxon>Actinoplanes</taxon>
    </lineage>
</organism>
<accession>A0A1I2N650</accession>
<dbReference type="Gene3D" id="2.60.40.10">
    <property type="entry name" value="Immunoglobulins"/>
    <property type="match status" value="1"/>
</dbReference>
<gene>
    <name evidence="1" type="ORF">SAMN05421541_13640</name>
</gene>
<sequence>RLASGKDGVKTITWVAVDRLGNSATAKRTVIVDNTAPAASIKSAPKNNTKRATTFNVTVNATDKNGVARVELLVNGKKVATDYRAGWAFKINPKKYGKKFTVQFRVYDRAGNSKLTTKRTYRR</sequence>
<proteinExistence type="predicted"/>
<dbReference type="Pfam" id="PF17957">
    <property type="entry name" value="Big_7"/>
    <property type="match status" value="1"/>
</dbReference>
<dbReference type="Proteomes" id="UP000199645">
    <property type="component" value="Unassembled WGS sequence"/>
</dbReference>
<name>A0A1I2N650_9ACTN</name>